<dbReference type="PRINTS" id="PR00081">
    <property type="entry name" value="GDHRDH"/>
</dbReference>
<dbReference type="InterPro" id="IPR020904">
    <property type="entry name" value="Sc_DH/Rdtase_CS"/>
</dbReference>
<dbReference type="PANTHER" id="PTHR42760:SF133">
    <property type="entry name" value="3-OXOACYL-[ACYL-CARRIER-PROTEIN] REDUCTASE"/>
    <property type="match status" value="1"/>
</dbReference>
<feature type="domain" description="Ketoreductase" evidence="3">
    <location>
        <begin position="13"/>
        <end position="190"/>
    </location>
</feature>
<keyword evidence="2 4" id="KW-0560">Oxidoreductase</keyword>
<dbReference type="InterPro" id="IPR036291">
    <property type="entry name" value="NAD(P)-bd_dom_sf"/>
</dbReference>
<dbReference type="SMART" id="SM00822">
    <property type="entry name" value="PKS_KR"/>
    <property type="match status" value="1"/>
</dbReference>
<dbReference type="PANTHER" id="PTHR42760">
    <property type="entry name" value="SHORT-CHAIN DEHYDROGENASES/REDUCTASES FAMILY MEMBER"/>
    <property type="match status" value="1"/>
</dbReference>
<dbReference type="InterPro" id="IPR057326">
    <property type="entry name" value="KR_dom"/>
</dbReference>
<dbReference type="Gene3D" id="3.40.50.720">
    <property type="entry name" value="NAD(P)-binding Rossmann-like Domain"/>
    <property type="match status" value="1"/>
</dbReference>
<comment type="caution">
    <text evidence="4">The sequence shown here is derived from an EMBL/GenBank/DDBJ whole genome shotgun (WGS) entry which is preliminary data.</text>
</comment>
<dbReference type="InterPro" id="IPR002347">
    <property type="entry name" value="SDR_fam"/>
</dbReference>
<name>A0ABV8URE0_9PROT</name>
<dbReference type="Pfam" id="PF13561">
    <property type="entry name" value="adh_short_C2"/>
    <property type="match status" value="1"/>
</dbReference>
<keyword evidence="5" id="KW-1185">Reference proteome</keyword>
<evidence type="ECO:0000313" key="5">
    <source>
        <dbReference type="Proteomes" id="UP001595799"/>
    </source>
</evidence>
<evidence type="ECO:0000259" key="3">
    <source>
        <dbReference type="SMART" id="SM00822"/>
    </source>
</evidence>
<dbReference type="CDD" id="cd05233">
    <property type="entry name" value="SDR_c"/>
    <property type="match status" value="1"/>
</dbReference>
<evidence type="ECO:0000313" key="4">
    <source>
        <dbReference type="EMBL" id="MFC4353291.1"/>
    </source>
</evidence>
<dbReference type="RefSeq" id="WP_382423666.1">
    <property type="nucleotide sequence ID" value="NZ_JBHSCW010000011.1"/>
</dbReference>
<evidence type="ECO:0000256" key="1">
    <source>
        <dbReference type="ARBA" id="ARBA00006484"/>
    </source>
</evidence>
<proteinExistence type="inferred from homology"/>
<dbReference type="EC" id="1.1.1.-" evidence="4"/>
<organism evidence="4 5">
    <name type="scientific">Fodinicurvata halophila</name>
    <dbReference type="NCBI Taxonomy" id="1419723"/>
    <lineage>
        <taxon>Bacteria</taxon>
        <taxon>Pseudomonadati</taxon>
        <taxon>Pseudomonadota</taxon>
        <taxon>Alphaproteobacteria</taxon>
        <taxon>Rhodospirillales</taxon>
        <taxon>Rhodovibrionaceae</taxon>
        <taxon>Fodinicurvata</taxon>
    </lineage>
</organism>
<protein>
    <submittedName>
        <fullName evidence="4">SDR family NAD(P)-dependent oxidoreductase</fullName>
        <ecNumber evidence="4">1.1.1.-</ecNumber>
    </submittedName>
</protein>
<reference evidence="5" key="1">
    <citation type="journal article" date="2019" name="Int. J. Syst. Evol. Microbiol.">
        <title>The Global Catalogue of Microorganisms (GCM) 10K type strain sequencing project: providing services to taxonomists for standard genome sequencing and annotation.</title>
        <authorList>
            <consortium name="The Broad Institute Genomics Platform"/>
            <consortium name="The Broad Institute Genome Sequencing Center for Infectious Disease"/>
            <person name="Wu L."/>
            <person name="Ma J."/>
        </authorList>
    </citation>
    <scope>NUCLEOTIDE SEQUENCE [LARGE SCALE GENOMIC DNA]</scope>
    <source>
        <strain evidence="5">CECT 8472</strain>
    </source>
</reference>
<gene>
    <name evidence="4" type="ORF">ACFOW6_17215</name>
</gene>
<accession>A0ABV8URE0</accession>
<dbReference type="GO" id="GO:0016491">
    <property type="term" value="F:oxidoreductase activity"/>
    <property type="evidence" value="ECO:0007669"/>
    <property type="project" value="UniProtKB-KW"/>
</dbReference>
<dbReference type="SUPFAM" id="SSF51735">
    <property type="entry name" value="NAD(P)-binding Rossmann-fold domains"/>
    <property type="match status" value="1"/>
</dbReference>
<dbReference type="EMBL" id="JBHSCW010000011">
    <property type="protein sequence ID" value="MFC4353291.1"/>
    <property type="molecule type" value="Genomic_DNA"/>
</dbReference>
<evidence type="ECO:0000256" key="2">
    <source>
        <dbReference type="ARBA" id="ARBA00023002"/>
    </source>
</evidence>
<sequence length="245" mass="25813">MNGLPNALTLEGKQIVITGAAGGIGAEVARLAAQLGADLVLTDRDGLEPLKAELEAGGSRVRAQACDISDRHSVEQLIGEAGRIDGLVALAAMCPWDDWMEDGWDAVFDEVMHTNVLSVIHCARACLPVMQEQKDGRMVIVSSVAGRMGGLNASPHYVASKGGVNTLVKWLARRASPHGVLVNGVAPGATASPMTQDQEFDLSRIPLGRMAEPQEIAWPIVFLLTGAASYMSGTILDVNGGVFMN</sequence>
<comment type="similarity">
    <text evidence="1">Belongs to the short-chain dehydrogenases/reductases (SDR) family.</text>
</comment>
<dbReference type="Proteomes" id="UP001595799">
    <property type="component" value="Unassembled WGS sequence"/>
</dbReference>
<dbReference type="PROSITE" id="PS00061">
    <property type="entry name" value="ADH_SHORT"/>
    <property type="match status" value="1"/>
</dbReference>